<protein>
    <recommendedName>
        <fullName evidence="4">DUF1772 domain-containing protein</fullName>
    </recommendedName>
</protein>
<feature type="transmembrane region" description="Helical" evidence="1">
    <location>
        <begin position="136"/>
        <end position="155"/>
    </location>
</feature>
<reference evidence="2 3" key="1">
    <citation type="submission" date="2017-04" db="EMBL/GenBank/DDBJ databases">
        <authorList>
            <person name="Afonso C.L."/>
            <person name="Miller P.J."/>
            <person name="Scott M.A."/>
            <person name="Spackman E."/>
            <person name="Goraichik I."/>
            <person name="Dimitrov K.M."/>
            <person name="Suarez D.L."/>
            <person name="Swayne D.E."/>
        </authorList>
    </citation>
    <scope>NUCLEOTIDE SEQUENCE [LARGE SCALE GENOMIC DNA]</scope>
    <source>
        <strain evidence="2 3">DSM 43828</strain>
    </source>
</reference>
<feature type="transmembrane region" description="Helical" evidence="1">
    <location>
        <begin position="84"/>
        <end position="106"/>
    </location>
</feature>
<dbReference type="EMBL" id="FWXV01000001">
    <property type="protein sequence ID" value="SMC70618.1"/>
    <property type="molecule type" value="Genomic_DNA"/>
</dbReference>
<dbReference type="RefSeq" id="WP_084425248.1">
    <property type="nucleotide sequence ID" value="NZ_FWXV01000001.1"/>
</dbReference>
<evidence type="ECO:0000313" key="3">
    <source>
        <dbReference type="Proteomes" id="UP000192674"/>
    </source>
</evidence>
<evidence type="ECO:0008006" key="4">
    <source>
        <dbReference type="Google" id="ProtNLM"/>
    </source>
</evidence>
<accession>A0A1W2BE07</accession>
<keyword evidence="1" id="KW-1133">Transmembrane helix</keyword>
<dbReference type="OrthoDB" id="3681735at2"/>
<evidence type="ECO:0000313" key="2">
    <source>
        <dbReference type="EMBL" id="SMC70618.1"/>
    </source>
</evidence>
<evidence type="ECO:0000256" key="1">
    <source>
        <dbReference type="SAM" id="Phobius"/>
    </source>
</evidence>
<dbReference type="AlphaFoldDB" id="A0A1W2BE07"/>
<feature type="transmembrane region" description="Helical" evidence="1">
    <location>
        <begin position="56"/>
        <end position="77"/>
    </location>
</feature>
<dbReference type="Proteomes" id="UP000192674">
    <property type="component" value="Unassembled WGS sequence"/>
</dbReference>
<keyword evidence="1" id="KW-0812">Transmembrane</keyword>
<sequence length="164" mass="18237">MSTLKDRWATIVLAIATALAAANVGQILLTHAHYQSWQHISPHDMTAVHDNWASVVDTVIMPLAIASAACTLALLVLRHSRVPWWTVGTAAAIHAAVFITSFTMWAKWQHQIGNGGYVRDTDNTFSVPYERIMDTHWLRITLMTILALVTLAMLLRATTRKTHA</sequence>
<proteinExistence type="predicted"/>
<name>A0A1W2BE07_KIBAR</name>
<keyword evidence="1" id="KW-0472">Membrane</keyword>
<organism evidence="2 3">
    <name type="scientific">Kibdelosporangium aridum</name>
    <dbReference type="NCBI Taxonomy" id="2030"/>
    <lineage>
        <taxon>Bacteria</taxon>
        <taxon>Bacillati</taxon>
        <taxon>Actinomycetota</taxon>
        <taxon>Actinomycetes</taxon>
        <taxon>Pseudonocardiales</taxon>
        <taxon>Pseudonocardiaceae</taxon>
        <taxon>Kibdelosporangium</taxon>
    </lineage>
</organism>
<keyword evidence="3" id="KW-1185">Reference proteome</keyword>
<gene>
    <name evidence="2" type="ORF">SAMN05661093_01577</name>
</gene>